<gene>
    <name evidence="1" type="ORF">LTRI10_LOCUS6831</name>
</gene>
<protein>
    <submittedName>
        <fullName evidence="1">Uncharacterized protein</fullName>
    </submittedName>
</protein>
<evidence type="ECO:0000313" key="2">
    <source>
        <dbReference type="Proteomes" id="UP001497516"/>
    </source>
</evidence>
<proteinExistence type="predicted"/>
<sequence length="71" mass="7657">MVNVALAWGIHAWDMGRVREHGMDGAYVEVIEMGEGVQLVVDKEEQESASAIVKGISGSRIQDIMVAAIDS</sequence>
<dbReference type="EMBL" id="OZ034814">
    <property type="protein sequence ID" value="CAL1359338.1"/>
    <property type="molecule type" value="Genomic_DNA"/>
</dbReference>
<dbReference type="Proteomes" id="UP001497516">
    <property type="component" value="Chromosome 10"/>
</dbReference>
<dbReference type="AlphaFoldDB" id="A0AAV2CS09"/>
<organism evidence="1 2">
    <name type="scientific">Linum trigynum</name>
    <dbReference type="NCBI Taxonomy" id="586398"/>
    <lineage>
        <taxon>Eukaryota</taxon>
        <taxon>Viridiplantae</taxon>
        <taxon>Streptophyta</taxon>
        <taxon>Embryophyta</taxon>
        <taxon>Tracheophyta</taxon>
        <taxon>Spermatophyta</taxon>
        <taxon>Magnoliopsida</taxon>
        <taxon>eudicotyledons</taxon>
        <taxon>Gunneridae</taxon>
        <taxon>Pentapetalae</taxon>
        <taxon>rosids</taxon>
        <taxon>fabids</taxon>
        <taxon>Malpighiales</taxon>
        <taxon>Linaceae</taxon>
        <taxon>Linum</taxon>
    </lineage>
</organism>
<keyword evidence="2" id="KW-1185">Reference proteome</keyword>
<evidence type="ECO:0000313" key="1">
    <source>
        <dbReference type="EMBL" id="CAL1359338.1"/>
    </source>
</evidence>
<name>A0AAV2CS09_9ROSI</name>
<reference evidence="1 2" key="1">
    <citation type="submission" date="2024-04" db="EMBL/GenBank/DDBJ databases">
        <authorList>
            <person name="Fracassetti M."/>
        </authorList>
    </citation>
    <scope>NUCLEOTIDE SEQUENCE [LARGE SCALE GENOMIC DNA]</scope>
</reference>
<accession>A0AAV2CS09</accession>